<dbReference type="AlphaFoldDB" id="A0A2M9ZPD2"/>
<organism evidence="2 4">
    <name type="scientific">Leptospira perolatii</name>
    <dbReference type="NCBI Taxonomy" id="2023191"/>
    <lineage>
        <taxon>Bacteria</taxon>
        <taxon>Pseudomonadati</taxon>
        <taxon>Spirochaetota</taxon>
        <taxon>Spirochaetia</taxon>
        <taxon>Leptospirales</taxon>
        <taxon>Leptospiraceae</taxon>
        <taxon>Leptospira</taxon>
    </lineage>
</organism>
<evidence type="ECO:0008006" key="5">
    <source>
        <dbReference type="Google" id="ProtNLM"/>
    </source>
</evidence>
<gene>
    <name evidence="1" type="ORF">CH360_03925</name>
    <name evidence="2" type="ORF">CH373_07065</name>
</gene>
<evidence type="ECO:0000313" key="1">
    <source>
        <dbReference type="EMBL" id="PJZ70684.1"/>
    </source>
</evidence>
<accession>A0A2M9ZPD2</accession>
<dbReference type="OrthoDB" id="326438at2"/>
<protein>
    <recommendedName>
        <fullName evidence="5">DUF1564 domain-containing protein</fullName>
    </recommendedName>
</protein>
<name>A0A2M9ZPD2_9LEPT</name>
<dbReference type="InterPro" id="IPR011458">
    <property type="entry name" value="DUF1564"/>
</dbReference>
<dbReference type="EMBL" id="NPDY01000002">
    <property type="protein sequence ID" value="PJZ70684.1"/>
    <property type="molecule type" value="Genomic_DNA"/>
</dbReference>
<dbReference type="Proteomes" id="UP000231990">
    <property type="component" value="Unassembled WGS sequence"/>
</dbReference>
<proteinExistence type="predicted"/>
<dbReference type="Proteomes" id="UP000231962">
    <property type="component" value="Unassembled WGS sequence"/>
</dbReference>
<dbReference type="EMBL" id="NPDZ01000003">
    <property type="protein sequence ID" value="PJZ73894.1"/>
    <property type="molecule type" value="Genomic_DNA"/>
</dbReference>
<evidence type="ECO:0000313" key="4">
    <source>
        <dbReference type="Proteomes" id="UP000231990"/>
    </source>
</evidence>
<keyword evidence="3" id="KW-1185">Reference proteome</keyword>
<reference evidence="3 4" key="1">
    <citation type="submission" date="2017-07" db="EMBL/GenBank/DDBJ databases">
        <title>Leptospira spp. isolated from tropical soils.</title>
        <authorList>
            <person name="Thibeaux R."/>
            <person name="Iraola G."/>
            <person name="Ferres I."/>
            <person name="Bierque E."/>
            <person name="Girault D."/>
            <person name="Soupe-Gilbert M.-E."/>
            <person name="Picardeau M."/>
            <person name="Goarant C."/>
        </authorList>
    </citation>
    <scope>NUCLEOTIDE SEQUENCE [LARGE SCALE GENOMIC DNA]</scope>
    <source>
        <strain evidence="2 4">FH1-B-B1</strain>
        <strain evidence="1 3">FH1-B-C1</strain>
    </source>
</reference>
<dbReference type="Pfam" id="PF07600">
    <property type="entry name" value="DUF1564"/>
    <property type="match status" value="1"/>
</dbReference>
<evidence type="ECO:0000313" key="3">
    <source>
        <dbReference type="Proteomes" id="UP000231962"/>
    </source>
</evidence>
<sequence length="177" mass="21261">MTLKESVYFNSTHRKEFQIQRNRFASTALIPKVQWLRVIPRLRKRSFANYIHELISEYRLLLLSQGHLNPSMLRTKYQPKEQNLIRCSYRPIERSYQELRMIGSTLGVSQSYLISLLIHWDLSKIKRKIFRSFWNSTRLSSPKRMLIWKSIDYQRDKIGLFCIFDPKLFSHSKHGPV</sequence>
<comment type="caution">
    <text evidence="2">The sequence shown here is derived from an EMBL/GenBank/DDBJ whole genome shotgun (WGS) entry which is preliminary data.</text>
</comment>
<evidence type="ECO:0000313" key="2">
    <source>
        <dbReference type="EMBL" id="PJZ73894.1"/>
    </source>
</evidence>